<evidence type="ECO:0000313" key="2">
    <source>
        <dbReference type="Proteomes" id="UP000018949"/>
    </source>
</evidence>
<dbReference type="EMBL" id="BAUW01000143">
    <property type="protein sequence ID" value="GAE48227.1"/>
    <property type="molecule type" value="Genomic_DNA"/>
</dbReference>
<accession>W4RVR8</accession>
<reference evidence="1 2" key="1">
    <citation type="submission" date="2013-12" db="EMBL/GenBank/DDBJ databases">
        <title>NBRP : Genome information of microbial organism related human and environment.</title>
        <authorList>
            <person name="Hattori M."/>
            <person name="Oshima K."/>
            <person name="Inaba H."/>
            <person name="Suda W."/>
            <person name="Sakamoto M."/>
            <person name="Iino T."/>
            <person name="Kitahara M."/>
            <person name="Oshida Y."/>
            <person name="Iida T."/>
            <person name="Kudo T."/>
            <person name="Itoh T."/>
            <person name="Ahmed I."/>
            <person name="Ohkuma M."/>
        </authorList>
    </citation>
    <scope>NUCLEOTIDE SEQUENCE [LARGE SCALE GENOMIC DNA]</scope>
    <source>
        <strain evidence="1 2">JCM 21738</strain>
    </source>
</reference>
<gene>
    <name evidence="1" type="ORF">JCM21738_5314</name>
</gene>
<sequence length="88" mass="9707">MWIHKTLKNKVVAYHVYLANANFTNPKTAYQLGQTGTLVYVNQDTARSGWNHIGTVSDYTNSPFFLVINGVMSSKTGSTGADAMKVTY</sequence>
<keyword evidence="2" id="KW-1185">Reference proteome</keyword>
<evidence type="ECO:0000313" key="1">
    <source>
        <dbReference type="EMBL" id="GAE48227.1"/>
    </source>
</evidence>
<name>W4RVR8_9BACI</name>
<organism evidence="1 2">
    <name type="scientific">Mesobacillus boroniphilus JCM 21738</name>
    <dbReference type="NCBI Taxonomy" id="1294265"/>
    <lineage>
        <taxon>Bacteria</taxon>
        <taxon>Bacillati</taxon>
        <taxon>Bacillota</taxon>
        <taxon>Bacilli</taxon>
        <taxon>Bacillales</taxon>
        <taxon>Bacillaceae</taxon>
        <taxon>Mesobacillus</taxon>
    </lineage>
</organism>
<dbReference type="Proteomes" id="UP000018949">
    <property type="component" value="Unassembled WGS sequence"/>
</dbReference>
<proteinExistence type="predicted"/>
<protein>
    <submittedName>
        <fullName evidence="1">Uncharacterized protein</fullName>
    </submittedName>
</protein>
<comment type="caution">
    <text evidence="1">The sequence shown here is derived from an EMBL/GenBank/DDBJ whole genome shotgun (WGS) entry which is preliminary data.</text>
</comment>
<dbReference type="AlphaFoldDB" id="W4RVR8"/>